<keyword evidence="1" id="KW-1133">Transmembrane helix</keyword>
<dbReference type="InterPro" id="IPR005151">
    <property type="entry name" value="Tail-specific_protease"/>
</dbReference>
<keyword evidence="1" id="KW-0812">Transmembrane</keyword>
<comment type="caution">
    <text evidence="3">The sequence shown here is derived from an EMBL/GenBank/DDBJ whole genome shotgun (WGS) entry which is preliminary data.</text>
</comment>
<reference evidence="3 4" key="1">
    <citation type="submission" date="2021-01" db="EMBL/GenBank/DDBJ databases">
        <title>Genomic Encyclopedia of Type Strains, Phase IV (KMG-IV): sequencing the most valuable type-strain genomes for metagenomic binning, comparative biology and taxonomic classification.</title>
        <authorList>
            <person name="Goeker M."/>
        </authorList>
    </citation>
    <scope>NUCLEOTIDE SEQUENCE [LARGE SCALE GENOMIC DNA]</scope>
    <source>
        <strain evidence="3 4">DSM 25890</strain>
    </source>
</reference>
<sequence>MSEARKNKLNKDSLNMILPWIMVIVFSLIILVMLEIHEKDKIKYEKYDYFLQYFIENYYALDQNQIDLLDSKDDFWISAVFNQVNENEDEMIKKYNRVISKELVEKNEEYHKLFSSNVQSKGIGDKIVYIKFDKFVENTFKDIENVLKNTKISQNLIIDLSNNIGGSVETANKVINLFTEKGQTLYYIEKRGEMHPVIDTDEHNIVFEEIQVITSNKTASAAEIMAISLKSNLSNVKIYGEKTTGKGIEVSSRKYHDGSMIAFVTGKLYGPNKEDYHMKGFEPDIKININYDTNNYNRVTEQESIRILNEILELSKD</sequence>
<dbReference type="CDD" id="cd06567">
    <property type="entry name" value="Peptidase_S41"/>
    <property type="match status" value="1"/>
</dbReference>
<protein>
    <submittedName>
        <fullName evidence="3">C-terminal peptidase prc</fullName>
    </submittedName>
</protein>
<evidence type="ECO:0000256" key="1">
    <source>
        <dbReference type="SAM" id="Phobius"/>
    </source>
</evidence>
<feature type="transmembrane region" description="Helical" evidence="1">
    <location>
        <begin position="17"/>
        <end position="36"/>
    </location>
</feature>
<evidence type="ECO:0000313" key="3">
    <source>
        <dbReference type="EMBL" id="MBM7615044.1"/>
    </source>
</evidence>
<gene>
    <name evidence="3" type="ORF">JOC73_001606</name>
</gene>
<dbReference type="PANTHER" id="PTHR32060">
    <property type="entry name" value="TAIL-SPECIFIC PROTEASE"/>
    <property type="match status" value="1"/>
</dbReference>
<accession>A0ABS2NQ15</accession>
<feature type="domain" description="Tail specific protease" evidence="2">
    <location>
        <begin position="96"/>
        <end position="288"/>
    </location>
</feature>
<dbReference type="RefSeq" id="WP_204401829.1">
    <property type="nucleotide sequence ID" value="NZ_JAFBEE010000009.1"/>
</dbReference>
<dbReference type="EMBL" id="JAFBEE010000009">
    <property type="protein sequence ID" value="MBM7615044.1"/>
    <property type="molecule type" value="Genomic_DNA"/>
</dbReference>
<name>A0ABS2NQ15_9FIRM</name>
<dbReference type="InterPro" id="IPR029045">
    <property type="entry name" value="ClpP/crotonase-like_dom_sf"/>
</dbReference>
<evidence type="ECO:0000313" key="4">
    <source>
        <dbReference type="Proteomes" id="UP001314796"/>
    </source>
</evidence>
<keyword evidence="4" id="KW-1185">Reference proteome</keyword>
<dbReference type="SUPFAM" id="SSF52096">
    <property type="entry name" value="ClpP/crotonase"/>
    <property type="match status" value="1"/>
</dbReference>
<organism evidence="3 4">
    <name type="scientific">Alkaliphilus hydrothermalis</name>
    <dbReference type="NCBI Taxonomy" id="1482730"/>
    <lineage>
        <taxon>Bacteria</taxon>
        <taxon>Bacillati</taxon>
        <taxon>Bacillota</taxon>
        <taxon>Clostridia</taxon>
        <taxon>Peptostreptococcales</taxon>
        <taxon>Natronincolaceae</taxon>
        <taxon>Alkaliphilus</taxon>
    </lineage>
</organism>
<proteinExistence type="predicted"/>
<dbReference type="Pfam" id="PF03572">
    <property type="entry name" value="Peptidase_S41"/>
    <property type="match status" value="1"/>
</dbReference>
<keyword evidence="1" id="KW-0472">Membrane</keyword>
<dbReference type="Proteomes" id="UP001314796">
    <property type="component" value="Unassembled WGS sequence"/>
</dbReference>
<dbReference type="Gene3D" id="3.90.226.10">
    <property type="entry name" value="2-enoyl-CoA Hydratase, Chain A, domain 1"/>
    <property type="match status" value="1"/>
</dbReference>
<dbReference type="SMART" id="SM00245">
    <property type="entry name" value="TSPc"/>
    <property type="match status" value="1"/>
</dbReference>
<dbReference type="PANTHER" id="PTHR32060:SF30">
    <property type="entry name" value="CARBOXY-TERMINAL PROCESSING PROTEASE CTPA"/>
    <property type="match status" value="1"/>
</dbReference>
<evidence type="ECO:0000259" key="2">
    <source>
        <dbReference type="SMART" id="SM00245"/>
    </source>
</evidence>